<evidence type="ECO:0000313" key="1">
    <source>
        <dbReference type="EMBL" id="AVP97633.1"/>
    </source>
</evidence>
<accession>A0A2P1PS05</accession>
<organism evidence="1 2">
    <name type="scientific">Ahniella affigens</name>
    <dbReference type="NCBI Taxonomy" id="2021234"/>
    <lineage>
        <taxon>Bacteria</taxon>
        <taxon>Pseudomonadati</taxon>
        <taxon>Pseudomonadota</taxon>
        <taxon>Gammaproteobacteria</taxon>
        <taxon>Lysobacterales</taxon>
        <taxon>Rhodanobacteraceae</taxon>
        <taxon>Ahniella</taxon>
    </lineage>
</organism>
<sequence length="216" mass="23603">MRTDAEFEVARDLSGKSVVLVEPSIQLYEMQASGLMEPRADWTRAARRDLPAAIHDILRARQAALKPEYRVPPELDTDAQIRQVLALNEAVINTIYTHSYLHVPLPTRGVARKKALSWTLGPGVAAIRDATGADYMLNVIVRDSYTSGGRAALMIAAAVLQLGILQGGQQYGIATLVDLHTGDVVWFNVMSDSLGDLRDPKGTRETADKLLKGMPL</sequence>
<protein>
    <submittedName>
        <fullName evidence="1">Uncharacterized protein</fullName>
    </submittedName>
</protein>
<reference evidence="1 2" key="1">
    <citation type="submission" date="2018-03" db="EMBL/GenBank/DDBJ databases">
        <title>Ahniella affigens gen. nov., sp. nov., a gammaproteobacterium isolated from sandy soil near a stream.</title>
        <authorList>
            <person name="Ko Y."/>
            <person name="Kim J.-H."/>
        </authorList>
    </citation>
    <scope>NUCLEOTIDE SEQUENCE [LARGE SCALE GENOMIC DNA]</scope>
    <source>
        <strain evidence="1 2">D13</strain>
    </source>
</reference>
<dbReference type="EMBL" id="CP027860">
    <property type="protein sequence ID" value="AVP97633.1"/>
    <property type="molecule type" value="Genomic_DNA"/>
</dbReference>
<reference evidence="1 2" key="2">
    <citation type="submission" date="2018-03" db="EMBL/GenBank/DDBJ databases">
        <authorList>
            <person name="Keele B.F."/>
        </authorList>
    </citation>
    <scope>NUCLEOTIDE SEQUENCE [LARGE SCALE GENOMIC DNA]</scope>
    <source>
        <strain evidence="1 2">D13</strain>
    </source>
</reference>
<dbReference type="Proteomes" id="UP000241074">
    <property type="component" value="Chromosome"/>
</dbReference>
<name>A0A2P1PS05_9GAMM</name>
<keyword evidence="2" id="KW-1185">Reference proteome</keyword>
<evidence type="ECO:0000313" key="2">
    <source>
        <dbReference type="Proteomes" id="UP000241074"/>
    </source>
</evidence>
<proteinExistence type="predicted"/>
<dbReference type="AlphaFoldDB" id="A0A2P1PS05"/>
<gene>
    <name evidence="1" type="ORF">C7S18_10675</name>
</gene>
<dbReference type="KEGG" id="xba:C7S18_10675"/>